<accession>W7T2L8</accession>
<sequence length="76" mass="8937">MSDDVRVRKLQPIYNALDARNYKMAIKLCGKKDMERWDIVKTLKAHALERMGRVEEALDLCREVASRQPRDETTME</sequence>
<dbReference type="GO" id="GO:0031416">
    <property type="term" value="C:NatB complex"/>
    <property type="evidence" value="ECO:0007669"/>
    <property type="project" value="TreeGrafter"/>
</dbReference>
<reference evidence="1 2" key="1">
    <citation type="journal article" date="2014" name="Mol. Plant">
        <title>Chromosome Scale Genome Assembly and Transcriptome Profiling of Nannochloropsis gaditana in Nitrogen Depletion.</title>
        <authorList>
            <person name="Corteggiani Carpinelli E."/>
            <person name="Telatin A."/>
            <person name="Vitulo N."/>
            <person name="Forcato C."/>
            <person name="D'Angelo M."/>
            <person name="Schiavon R."/>
            <person name="Vezzi A."/>
            <person name="Giacometti G.M."/>
            <person name="Morosinotto T."/>
            <person name="Valle G."/>
        </authorList>
    </citation>
    <scope>NUCLEOTIDE SEQUENCE [LARGE SCALE GENOMIC DNA]</scope>
    <source>
        <strain evidence="1 2">B-31</strain>
    </source>
</reference>
<name>W7T2L8_9STRA</name>
<proteinExistence type="predicted"/>
<dbReference type="OrthoDB" id="1874341at2759"/>
<dbReference type="Proteomes" id="UP000019335">
    <property type="component" value="Unassembled WGS sequence"/>
</dbReference>
<organism evidence="1 2">
    <name type="scientific">Nannochloropsis gaditana</name>
    <dbReference type="NCBI Taxonomy" id="72520"/>
    <lineage>
        <taxon>Eukaryota</taxon>
        <taxon>Sar</taxon>
        <taxon>Stramenopiles</taxon>
        <taxon>Ochrophyta</taxon>
        <taxon>Eustigmatophyceae</taxon>
        <taxon>Eustigmatales</taxon>
        <taxon>Monodopsidaceae</taxon>
        <taxon>Nannochloropsis</taxon>
    </lineage>
</organism>
<gene>
    <name evidence="1" type="ORF">Naga_100455g6</name>
</gene>
<dbReference type="PANTHER" id="PTHR22767:SF3">
    <property type="entry name" value="N-ALPHA-ACETYLTRANSFERASE 25, NATB AUXILIARY SUBUNIT"/>
    <property type="match status" value="1"/>
</dbReference>
<protein>
    <submittedName>
        <fullName evidence="1">Uncharacterized protein</fullName>
    </submittedName>
</protein>
<evidence type="ECO:0000313" key="1">
    <source>
        <dbReference type="EMBL" id="EWM20952.1"/>
    </source>
</evidence>
<evidence type="ECO:0000313" key="2">
    <source>
        <dbReference type="Proteomes" id="UP000019335"/>
    </source>
</evidence>
<keyword evidence="2" id="KW-1185">Reference proteome</keyword>
<dbReference type="AlphaFoldDB" id="W7T2L8"/>
<dbReference type="EMBL" id="AZIL01002739">
    <property type="protein sequence ID" value="EWM20952.1"/>
    <property type="molecule type" value="Genomic_DNA"/>
</dbReference>
<comment type="caution">
    <text evidence="1">The sequence shown here is derived from an EMBL/GenBank/DDBJ whole genome shotgun (WGS) entry which is preliminary data.</text>
</comment>
<dbReference type="PANTHER" id="PTHR22767">
    <property type="entry name" value="N-TERMINAL ACETYLTRANSFERASE-RELATED"/>
    <property type="match status" value="1"/>
</dbReference>